<dbReference type="EMBL" id="JAWWNJ010000016">
    <property type="protein sequence ID" value="KAK7039685.1"/>
    <property type="molecule type" value="Genomic_DNA"/>
</dbReference>
<evidence type="ECO:0000313" key="3">
    <source>
        <dbReference type="Proteomes" id="UP001362999"/>
    </source>
</evidence>
<keyword evidence="1" id="KW-0732">Signal</keyword>
<feature type="chain" id="PRO_5043575454" evidence="1">
    <location>
        <begin position="25"/>
        <end position="178"/>
    </location>
</feature>
<feature type="signal peptide" evidence="1">
    <location>
        <begin position="1"/>
        <end position="24"/>
    </location>
</feature>
<evidence type="ECO:0000313" key="2">
    <source>
        <dbReference type="EMBL" id="KAK7039685.1"/>
    </source>
</evidence>
<protein>
    <submittedName>
        <fullName evidence="2">Uncharacterized protein</fullName>
    </submittedName>
</protein>
<keyword evidence="3" id="KW-1185">Reference proteome</keyword>
<name>A0AAW0CKQ4_9AGAR</name>
<accession>A0AAW0CKQ4</accession>
<organism evidence="2 3">
    <name type="scientific">Favolaschia claudopus</name>
    <dbReference type="NCBI Taxonomy" id="2862362"/>
    <lineage>
        <taxon>Eukaryota</taxon>
        <taxon>Fungi</taxon>
        <taxon>Dikarya</taxon>
        <taxon>Basidiomycota</taxon>
        <taxon>Agaricomycotina</taxon>
        <taxon>Agaricomycetes</taxon>
        <taxon>Agaricomycetidae</taxon>
        <taxon>Agaricales</taxon>
        <taxon>Marasmiineae</taxon>
        <taxon>Mycenaceae</taxon>
        <taxon>Favolaschia</taxon>
    </lineage>
</organism>
<reference evidence="2 3" key="1">
    <citation type="journal article" date="2024" name="J Genomics">
        <title>Draft genome sequencing and assembly of Favolaschia claudopus CIRM-BRFM 2984 isolated from oak limbs.</title>
        <authorList>
            <person name="Navarro D."/>
            <person name="Drula E."/>
            <person name="Chaduli D."/>
            <person name="Cazenave R."/>
            <person name="Ahrendt S."/>
            <person name="Wang J."/>
            <person name="Lipzen A."/>
            <person name="Daum C."/>
            <person name="Barry K."/>
            <person name="Grigoriev I.V."/>
            <person name="Favel A."/>
            <person name="Rosso M.N."/>
            <person name="Martin F."/>
        </authorList>
    </citation>
    <scope>NUCLEOTIDE SEQUENCE [LARGE SCALE GENOMIC DNA]</scope>
    <source>
        <strain evidence="2 3">CIRM-BRFM 2984</strain>
    </source>
</reference>
<sequence length="178" mass="18323">MVQSTFRILSLAVLATSFIQSVTAIPAPLPAVTTLAVPGPSFFPTDTTPIPATMLGVDSEGRTKYLVEEDFFIAAESDGSKVPFIYTIVEGKDHIAVAISPPSQLGPSASALSYGCDMKNGQAVCSGFNPMATKTASVAGLVIDVVSTAAPSPNSASMRKGSIYLMIAGFAMVLSSAL</sequence>
<gene>
    <name evidence="2" type="ORF">R3P38DRAFT_2901413</name>
</gene>
<evidence type="ECO:0000256" key="1">
    <source>
        <dbReference type="SAM" id="SignalP"/>
    </source>
</evidence>
<dbReference type="AlphaFoldDB" id="A0AAW0CKQ4"/>
<dbReference type="Proteomes" id="UP001362999">
    <property type="component" value="Unassembled WGS sequence"/>
</dbReference>
<comment type="caution">
    <text evidence="2">The sequence shown here is derived from an EMBL/GenBank/DDBJ whole genome shotgun (WGS) entry which is preliminary data.</text>
</comment>
<proteinExistence type="predicted"/>